<keyword evidence="2" id="KW-1185">Reference proteome</keyword>
<reference evidence="1" key="1">
    <citation type="submission" date="2020-08" db="EMBL/GenBank/DDBJ databases">
        <title>Multicomponent nature underlies the extraordinary mechanical properties of spider dragline silk.</title>
        <authorList>
            <person name="Kono N."/>
            <person name="Nakamura H."/>
            <person name="Mori M."/>
            <person name="Yoshida Y."/>
            <person name="Ohtoshi R."/>
            <person name="Malay A.D."/>
            <person name="Moran D.A.P."/>
            <person name="Tomita M."/>
            <person name="Numata K."/>
            <person name="Arakawa K."/>
        </authorList>
    </citation>
    <scope>NUCLEOTIDE SEQUENCE</scope>
</reference>
<dbReference type="AlphaFoldDB" id="A0A8X6MBK2"/>
<evidence type="ECO:0000313" key="1">
    <source>
        <dbReference type="EMBL" id="GFS42068.1"/>
    </source>
</evidence>
<dbReference type="Proteomes" id="UP000887013">
    <property type="component" value="Unassembled WGS sequence"/>
</dbReference>
<sequence length="89" mass="9706">MINRTVIKRGSVSWSSYESLNGERIVLQKRAMRTYTHADRIDIVIANAEGVLTTDLTHSTTAPDLGQVGIRMSKVSSEESCRQIGPGGS</sequence>
<protein>
    <submittedName>
        <fullName evidence="1">Uncharacterized protein</fullName>
    </submittedName>
</protein>
<organism evidence="1 2">
    <name type="scientific">Nephila pilipes</name>
    <name type="common">Giant wood spider</name>
    <name type="synonym">Nephila maculata</name>
    <dbReference type="NCBI Taxonomy" id="299642"/>
    <lineage>
        <taxon>Eukaryota</taxon>
        <taxon>Metazoa</taxon>
        <taxon>Ecdysozoa</taxon>
        <taxon>Arthropoda</taxon>
        <taxon>Chelicerata</taxon>
        <taxon>Arachnida</taxon>
        <taxon>Araneae</taxon>
        <taxon>Araneomorphae</taxon>
        <taxon>Entelegynae</taxon>
        <taxon>Araneoidea</taxon>
        <taxon>Nephilidae</taxon>
        <taxon>Nephila</taxon>
    </lineage>
</organism>
<name>A0A8X6MBK2_NEPPI</name>
<comment type="caution">
    <text evidence="1">The sequence shown here is derived from an EMBL/GenBank/DDBJ whole genome shotgun (WGS) entry which is preliminary data.</text>
</comment>
<evidence type="ECO:0000313" key="2">
    <source>
        <dbReference type="Proteomes" id="UP000887013"/>
    </source>
</evidence>
<gene>
    <name evidence="1" type="ORF">NPIL_381051</name>
</gene>
<proteinExistence type="predicted"/>
<accession>A0A8X6MBK2</accession>
<dbReference type="EMBL" id="BMAW01043970">
    <property type="protein sequence ID" value="GFS42068.1"/>
    <property type="molecule type" value="Genomic_DNA"/>
</dbReference>